<gene>
    <name evidence="1" type="ORF">SDC9_192554</name>
</gene>
<protein>
    <submittedName>
        <fullName evidence="1">Uncharacterized protein</fullName>
    </submittedName>
</protein>
<sequence>MAIFNLEGLKRSGVRNDDLNPIGSIVWPGIILPDLHRQIGHCHAGIILRIRHVIGAPIRYGPSVDHRYEHAPHDPHDGQNNDQLNQGKTLVIDLWDRPFSYGVIFYPP</sequence>
<proteinExistence type="predicted"/>
<name>A0A645I129_9ZZZZ</name>
<comment type="caution">
    <text evidence="1">The sequence shown here is derived from an EMBL/GenBank/DDBJ whole genome shotgun (WGS) entry which is preliminary data.</text>
</comment>
<organism evidence="1">
    <name type="scientific">bioreactor metagenome</name>
    <dbReference type="NCBI Taxonomy" id="1076179"/>
    <lineage>
        <taxon>unclassified sequences</taxon>
        <taxon>metagenomes</taxon>
        <taxon>ecological metagenomes</taxon>
    </lineage>
</organism>
<dbReference type="AlphaFoldDB" id="A0A645I129"/>
<dbReference type="EMBL" id="VSSQ01104547">
    <property type="protein sequence ID" value="MPN44987.1"/>
    <property type="molecule type" value="Genomic_DNA"/>
</dbReference>
<reference evidence="1" key="1">
    <citation type="submission" date="2019-08" db="EMBL/GenBank/DDBJ databases">
        <authorList>
            <person name="Kucharzyk K."/>
            <person name="Murdoch R.W."/>
            <person name="Higgins S."/>
            <person name="Loffler F."/>
        </authorList>
    </citation>
    <scope>NUCLEOTIDE SEQUENCE</scope>
</reference>
<evidence type="ECO:0000313" key="1">
    <source>
        <dbReference type="EMBL" id="MPN44987.1"/>
    </source>
</evidence>
<accession>A0A645I129</accession>